<feature type="transmembrane region" description="Helical" evidence="7">
    <location>
        <begin position="28"/>
        <end position="48"/>
    </location>
</feature>
<proteinExistence type="inferred from homology"/>
<dbReference type="InterPro" id="IPR005769">
    <property type="entry name" value="PhnE/PtxC"/>
</dbReference>
<dbReference type="Proteomes" id="UP000237718">
    <property type="component" value="Unassembled WGS sequence"/>
</dbReference>
<evidence type="ECO:0000256" key="3">
    <source>
        <dbReference type="ARBA" id="ARBA00022475"/>
    </source>
</evidence>
<dbReference type="InterPro" id="IPR035906">
    <property type="entry name" value="MetI-like_sf"/>
</dbReference>
<accession>A0A2T1ANB1</accession>
<dbReference type="OrthoDB" id="9808005at2"/>
<reference evidence="9 10" key="1">
    <citation type="submission" date="2018-03" db="EMBL/GenBank/DDBJ databases">
        <title>Genomic Encyclopedia of Archaeal and Bacterial Type Strains, Phase II (KMG-II): from individual species to whole genera.</title>
        <authorList>
            <person name="Goeker M."/>
        </authorList>
    </citation>
    <scope>NUCLEOTIDE SEQUENCE [LARGE SCALE GENOMIC DNA]</scope>
    <source>
        <strain evidence="9 10">DSM 25328</strain>
    </source>
</reference>
<evidence type="ECO:0000256" key="4">
    <source>
        <dbReference type="ARBA" id="ARBA00022692"/>
    </source>
</evidence>
<evidence type="ECO:0000256" key="2">
    <source>
        <dbReference type="ARBA" id="ARBA00022448"/>
    </source>
</evidence>
<dbReference type="PANTHER" id="PTHR30043:SF1">
    <property type="entry name" value="ABC TRANSPORT SYSTEM PERMEASE PROTEIN P69"/>
    <property type="match status" value="1"/>
</dbReference>
<name>A0A2T1ANB1_TRISK</name>
<dbReference type="NCBIfam" id="TIGR01097">
    <property type="entry name" value="PhnE"/>
    <property type="match status" value="1"/>
</dbReference>
<evidence type="ECO:0000259" key="8">
    <source>
        <dbReference type="PROSITE" id="PS50928"/>
    </source>
</evidence>
<feature type="domain" description="ABC transmembrane type-1" evidence="8">
    <location>
        <begin position="92"/>
        <end position="277"/>
    </location>
</feature>
<keyword evidence="6 7" id="KW-0472">Membrane</keyword>
<evidence type="ECO:0000256" key="6">
    <source>
        <dbReference type="ARBA" id="ARBA00023136"/>
    </source>
</evidence>
<keyword evidence="3" id="KW-1003">Cell membrane</keyword>
<dbReference type="RefSeq" id="WP_106161808.1">
    <property type="nucleotide sequence ID" value="NZ_JBLWVM010000008.1"/>
</dbReference>
<keyword evidence="4 7" id="KW-0812">Transmembrane</keyword>
<evidence type="ECO:0000256" key="1">
    <source>
        <dbReference type="ARBA" id="ARBA00004651"/>
    </source>
</evidence>
<comment type="similarity">
    <text evidence="7">Belongs to the binding-protein-dependent transport system permease family.</text>
</comment>
<dbReference type="InterPro" id="IPR000515">
    <property type="entry name" value="MetI-like"/>
</dbReference>
<evidence type="ECO:0000256" key="5">
    <source>
        <dbReference type="ARBA" id="ARBA00022989"/>
    </source>
</evidence>
<feature type="transmembrane region" description="Helical" evidence="7">
    <location>
        <begin position="259"/>
        <end position="280"/>
    </location>
</feature>
<dbReference type="AlphaFoldDB" id="A0A2T1ANB1"/>
<protein>
    <submittedName>
        <fullName evidence="9">Phosphonate transport system permease protein</fullName>
    </submittedName>
</protein>
<dbReference type="GO" id="GO:0005886">
    <property type="term" value="C:plasma membrane"/>
    <property type="evidence" value="ECO:0007669"/>
    <property type="project" value="UniProtKB-SubCell"/>
</dbReference>
<dbReference type="Gene3D" id="1.10.3720.10">
    <property type="entry name" value="MetI-like"/>
    <property type="match status" value="1"/>
</dbReference>
<keyword evidence="2 7" id="KW-0813">Transport</keyword>
<feature type="transmembrane region" description="Helical" evidence="7">
    <location>
        <begin position="137"/>
        <end position="155"/>
    </location>
</feature>
<dbReference type="EMBL" id="PVUF01000001">
    <property type="protein sequence ID" value="PRZ50089.1"/>
    <property type="molecule type" value="Genomic_DNA"/>
</dbReference>
<dbReference type="SUPFAM" id="SSF161098">
    <property type="entry name" value="MetI-like"/>
    <property type="match status" value="1"/>
</dbReference>
<feature type="transmembrane region" description="Helical" evidence="7">
    <location>
        <begin position="95"/>
        <end position="116"/>
    </location>
</feature>
<evidence type="ECO:0000313" key="10">
    <source>
        <dbReference type="Proteomes" id="UP000237718"/>
    </source>
</evidence>
<sequence>MADLTAHAPRTVDEIRTQYADLTRRKRLYGGVLLALFIALMVAGFRTADDRNAGSFADGYQRIFDYPAEVLSEAAEKAAELPGHMVHFFPALIETLNIAGAATLLGAIFGILLSLLSTRGMAPWPALIPLFRRIMDICRAIPEIVIALVLIFLLGGGPVPAMIAIAVHTAGALGKLFSEVNENASLKPVEGLSSTGASWAQRMWLGVIPQVGPNYVSYALLRFEINIRASAILGFVGAGGIGYELKNSMSWGQGKYDEAAAIFVLLFATIVVVDQISGSVRDRLTHGNRKGATA</sequence>
<comment type="subcellular location">
    <subcellularLocation>
        <location evidence="1 7">Cell membrane</location>
        <topology evidence="1 7">Multi-pass membrane protein</topology>
    </subcellularLocation>
</comment>
<gene>
    <name evidence="9" type="ORF">CLV89_101305</name>
</gene>
<comment type="caution">
    <text evidence="9">The sequence shown here is derived from an EMBL/GenBank/DDBJ whole genome shotgun (WGS) entry which is preliminary data.</text>
</comment>
<dbReference type="Pfam" id="PF00528">
    <property type="entry name" value="BPD_transp_1"/>
    <property type="match status" value="1"/>
</dbReference>
<organism evidence="9 10">
    <name type="scientific">Tritonibacter scottomollicae</name>
    <name type="common">Epibacterium scottomollicae</name>
    <dbReference type="NCBI Taxonomy" id="483013"/>
    <lineage>
        <taxon>Bacteria</taxon>
        <taxon>Pseudomonadati</taxon>
        <taxon>Pseudomonadota</taxon>
        <taxon>Alphaproteobacteria</taxon>
        <taxon>Rhodobacterales</taxon>
        <taxon>Paracoccaceae</taxon>
        <taxon>Tritonibacter</taxon>
    </lineage>
</organism>
<dbReference type="PROSITE" id="PS50928">
    <property type="entry name" value="ABC_TM1"/>
    <property type="match status" value="1"/>
</dbReference>
<keyword evidence="5 7" id="KW-1133">Transmembrane helix</keyword>
<evidence type="ECO:0000256" key="7">
    <source>
        <dbReference type="RuleBase" id="RU363032"/>
    </source>
</evidence>
<dbReference type="CDD" id="cd06261">
    <property type="entry name" value="TM_PBP2"/>
    <property type="match status" value="1"/>
</dbReference>
<dbReference type="GO" id="GO:0015416">
    <property type="term" value="F:ABC-type phosphonate transporter activity"/>
    <property type="evidence" value="ECO:0007669"/>
    <property type="project" value="InterPro"/>
</dbReference>
<evidence type="ECO:0000313" key="9">
    <source>
        <dbReference type="EMBL" id="PRZ50089.1"/>
    </source>
</evidence>
<dbReference type="PANTHER" id="PTHR30043">
    <property type="entry name" value="PHOSPHONATES TRANSPORT SYSTEM PERMEASE PROTEIN"/>
    <property type="match status" value="1"/>
</dbReference>